<dbReference type="SMART" id="SM00228">
    <property type="entry name" value="PDZ"/>
    <property type="match status" value="1"/>
</dbReference>
<dbReference type="InterPro" id="IPR001478">
    <property type="entry name" value="PDZ"/>
</dbReference>
<dbReference type="PANTHER" id="PTHR32060">
    <property type="entry name" value="TAIL-SPECIFIC PROTEASE"/>
    <property type="match status" value="1"/>
</dbReference>
<keyword evidence="3 6" id="KW-0378">Hydrolase</keyword>
<accession>A0A3B0TPL4</accession>
<dbReference type="InterPro" id="IPR041489">
    <property type="entry name" value="PDZ_6"/>
</dbReference>
<dbReference type="FunFam" id="3.90.226.10:FF:000029">
    <property type="entry name" value="Peptidase, S41 family"/>
    <property type="match status" value="1"/>
</dbReference>
<dbReference type="CDD" id="cd07560">
    <property type="entry name" value="Peptidase_S41_CPP"/>
    <property type="match status" value="1"/>
</dbReference>
<dbReference type="SMART" id="SM00245">
    <property type="entry name" value="TSPc"/>
    <property type="match status" value="1"/>
</dbReference>
<dbReference type="EC" id="3.4.21.102" evidence="6"/>
<evidence type="ECO:0000256" key="2">
    <source>
        <dbReference type="ARBA" id="ARBA00022670"/>
    </source>
</evidence>
<dbReference type="SUPFAM" id="SSF52096">
    <property type="entry name" value="ClpP/crotonase"/>
    <property type="match status" value="1"/>
</dbReference>
<dbReference type="PROSITE" id="PS50106">
    <property type="entry name" value="PDZ"/>
    <property type="match status" value="1"/>
</dbReference>
<dbReference type="FunFam" id="2.30.42.10:FF:000063">
    <property type="entry name" value="Peptidase, S41 family"/>
    <property type="match status" value="1"/>
</dbReference>
<dbReference type="AlphaFoldDB" id="A0A3B0TPL4"/>
<evidence type="ECO:0000256" key="3">
    <source>
        <dbReference type="ARBA" id="ARBA00022801"/>
    </source>
</evidence>
<evidence type="ECO:0000259" key="5">
    <source>
        <dbReference type="PROSITE" id="PS50106"/>
    </source>
</evidence>
<name>A0A3B0TPL4_9ZZZZ</name>
<dbReference type="CDD" id="cd06782">
    <property type="entry name" value="cpPDZ_CPP-like"/>
    <property type="match status" value="1"/>
</dbReference>
<dbReference type="InterPro" id="IPR004447">
    <property type="entry name" value="Peptidase_S41A"/>
</dbReference>
<proteinExistence type="inferred from homology"/>
<dbReference type="Gene3D" id="3.30.750.44">
    <property type="match status" value="1"/>
</dbReference>
<dbReference type="Pfam" id="PF17820">
    <property type="entry name" value="PDZ_6"/>
    <property type="match status" value="1"/>
</dbReference>
<keyword evidence="2 6" id="KW-0645">Protease</keyword>
<evidence type="ECO:0000256" key="1">
    <source>
        <dbReference type="ARBA" id="ARBA00009179"/>
    </source>
</evidence>
<dbReference type="GO" id="GO:0006508">
    <property type="term" value="P:proteolysis"/>
    <property type="evidence" value="ECO:0007669"/>
    <property type="project" value="UniProtKB-KW"/>
</dbReference>
<evidence type="ECO:0000256" key="4">
    <source>
        <dbReference type="ARBA" id="ARBA00022825"/>
    </source>
</evidence>
<feature type="non-terminal residue" evidence="6">
    <location>
        <position position="1"/>
    </location>
</feature>
<sequence>KTKDDLYSQIELYSYTLTTIQSDYVEELKPKDLIYGSLKGMLSTLDPHSQFLNPEEYKELKTETQGKFGGLGIEISIRDGLLTIITPIEDTPAWKAGIKAGDRIVKIEDELTKEMTLSDAVKVLRGKPGTEVTITVLREEEFKILEITIKREIIRIEDVKNTQILENGIGYIRLTEFREDSAKEFRKALDKLKELKADSLILDLRNNPGGLLNVAIKITEEFLKEGETIVSTKGRRSSQNTISKSLNRTHLNDWPMVILLNEGSASGSEILAGALKDNKRAIILGTTSFGKGSVQSVIPLPDGSGLRLTTSKYFTPSGESIHGKGIKPDIEVKRIFPPKEERNEKEKKIDKIFE</sequence>
<evidence type="ECO:0000313" key="6">
    <source>
        <dbReference type="EMBL" id="VAW19908.1"/>
    </source>
</evidence>
<dbReference type="InterPro" id="IPR005151">
    <property type="entry name" value="Tail-specific_protease"/>
</dbReference>
<dbReference type="EMBL" id="UOEN01000511">
    <property type="protein sequence ID" value="VAW19908.1"/>
    <property type="molecule type" value="Genomic_DNA"/>
</dbReference>
<dbReference type="InterPro" id="IPR036034">
    <property type="entry name" value="PDZ_sf"/>
</dbReference>
<dbReference type="Gene3D" id="2.30.42.10">
    <property type="match status" value="1"/>
</dbReference>
<dbReference type="Gene3D" id="3.90.226.10">
    <property type="entry name" value="2-enoyl-CoA Hydratase, Chain A, domain 1"/>
    <property type="match status" value="1"/>
</dbReference>
<reference evidence="6" key="1">
    <citation type="submission" date="2018-06" db="EMBL/GenBank/DDBJ databases">
        <authorList>
            <person name="Zhirakovskaya E."/>
        </authorList>
    </citation>
    <scope>NUCLEOTIDE SEQUENCE</scope>
</reference>
<dbReference type="GO" id="GO:0007165">
    <property type="term" value="P:signal transduction"/>
    <property type="evidence" value="ECO:0007669"/>
    <property type="project" value="TreeGrafter"/>
</dbReference>
<dbReference type="SUPFAM" id="SSF50156">
    <property type="entry name" value="PDZ domain-like"/>
    <property type="match status" value="1"/>
</dbReference>
<keyword evidence="4" id="KW-0720">Serine protease</keyword>
<organism evidence="6">
    <name type="scientific">hydrothermal vent metagenome</name>
    <dbReference type="NCBI Taxonomy" id="652676"/>
    <lineage>
        <taxon>unclassified sequences</taxon>
        <taxon>metagenomes</taxon>
        <taxon>ecological metagenomes</taxon>
    </lineage>
</organism>
<comment type="similarity">
    <text evidence="1">Belongs to the peptidase S41A family.</text>
</comment>
<feature type="domain" description="PDZ" evidence="5">
    <location>
        <begin position="57"/>
        <end position="125"/>
    </location>
</feature>
<gene>
    <name evidence="6" type="ORF">MNBD_BACTEROID05-413</name>
</gene>
<dbReference type="NCBIfam" id="TIGR00225">
    <property type="entry name" value="prc"/>
    <property type="match status" value="1"/>
</dbReference>
<dbReference type="PANTHER" id="PTHR32060:SF30">
    <property type="entry name" value="CARBOXY-TERMINAL PROCESSING PROTEASE CTPA"/>
    <property type="match status" value="1"/>
</dbReference>
<dbReference type="InterPro" id="IPR029045">
    <property type="entry name" value="ClpP/crotonase-like_dom_sf"/>
</dbReference>
<dbReference type="GO" id="GO:0004252">
    <property type="term" value="F:serine-type endopeptidase activity"/>
    <property type="evidence" value="ECO:0007669"/>
    <property type="project" value="UniProtKB-EC"/>
</dbReference>
<feature type="non-terminal residue" evidence="6">
    <location>
        <position position="354"/>
    </location>
</feature>
<dbReference type="Pfam" id="PF03572">
    <property type="entry name" value="Peptidase_S41"/>
    <property type="match status" value="1"/>
</dbReference>
<protein>
    <submittedName>
        <fullName evidence="6">Carboxyl-terminal protease</fullName>
        <ecNumber evidence="6">3.4.21.102</ecNumber>
    </submittedName>
</protein>
<dbReference type="GO" id="GO:0030288">
    <property type="term" value="C:outer membrane-bounded periplasmic space"/>
    <property type="evidence" value="ECO:0007669"/>
    <property type="project" value="TreeGrafter"/>
</dbReference>